<evidence type="ECO:0000259" key="4">
    <source>
        <dbReference type="PROSITE" id="PS01124"/>
    </source>
</evidence>
<dbReference type="STRING" id="1203610.HMPREF1536_02022"/>
<dbReference type="GO" id="GO:0003700">
    <property type="term" value="F:DNA-binding transcription factor activity"/>
    <property type="evidence" value="ECO:0007669"/>
    <property type="project" value="InterPro"/>
</dbReference>
<evidence type="ECO:0000313" key="5">
    <source>
        <dbReference type="EMBL" id="KKB57301.1"/>
    </source>
</evidence>
<keyword evidence="3" id="KW-0804">Transcription</keyword>
<dbReference type="SMART" id="SM00342">
    <property type="entry name" value="HTH_ARAC"/>
    <property type="match status" value="1"/>
</dbReference>
<dbReference type="PRINTS" id="PR00032">
    <property type="entry name" value="HTHARAC"/>
</dbReference>
<dbReference type="InterPro" id="IPR009057">
    <property type="entry name" value="Homeodomain-like_sf"/>
</dbReference>
<evidence type="ECO:0000313" key="6">
    <source>
        <dbReference type="Proteomes" id="UP000033035"/>
    </source>
</evidence>
<dbReference type="InterPro" id="IPR018060">
    <property type="entry name" value="HTH_AraC"/>
</dbReference>
<dbReference type="SUPFAM" id="SSF46689">
    <property type="entry name" value="Homeodomain-like"/>
    <property type="match status" value="1"/>
</dbReference>
<keyword evidence="1" id="KW-0805">Transcription regulation</keyword>
<keyword evidence="6" id="KW-1185">Reference proteome</keyword>
<feature type="domain" description="HTH araC/xylS-type" evidence="4">
    <location>
        <begin position="193"/>
        <end position="291"/>
    </location>
</feature>
<dbReference type="AlphaFoldDB" id="A0A0F5JHL3"/>
<comment type="caution">
    <text evidence="5">The sequence shown here is derived from an EMBL/GenBank/DDBJ whole genome shotgun (WGS) entry which is preliminary data.</text>
</comment>
<dbReference type="SUPFAM" id="SSF51215">
    <property type="entry name" value="Regulatory protein AraC"/>
    <property type="match status" value="1"/>
</dbReference>
<evidence type="ECO:0000256" key="3">
    <source>
        <dbReference type="ARBA" id="ARBA00023163"/>
    </source>
</evidence>
<dbReference type="PROSITE" id="PS01124">
    <property type="entry name" value="HTH_ARAC_FAMILY_2"/>
    <property type="match status" value="1"/>
</dbReference>
<keyword evidence="2" id="KW-0238">DNA-binding</keyword>
<proteinExistence type="predicted"/>
<dbReference type="GO" id="GO:0043565">
    <property type="term" value="F:sequence-specific DNA binding"/>
    <property type="evidence" value="ECO:0007669"/>
    <property type="project" value="InterPro"/>
</dbReference>
<dbReference type="PATRIC" id="fig|1203610.3.peg.2073"/>
<dbReference type="EMBL" id="AQHW01000013">
    <property type="protein sequence ID" value="KKB57301.1"/>
    <property type="molecule type" value="Genomic_DNA"/>
</dbReference>
<name>A0A0F5JHL3_9BACT</name>
<dbReference type="Pfam" id="PF12833">
    <property type="entry name" value="HTH_18"/>
    <property type="match status" value="1"/>
</dbReference>
<organism evidence="5 6">
    <name type="scientific">Parabacteroides gordonii MS-1 = DSM 23371</name>
    <dbReference type="NCBI Taxonomy" id="1203610"/>
    <lineage>
        <taxon>Bacteria</taxon>
        <taxon>Pseudomonadati</taxon>
        <taxon>Bacteroidota</taxon>
        <taxon>Bacteroidia</taxon>
        <taxon>Bacteroidales</taxon>
        <taxon>Tannerellaceae</taxon>
        <taxon>Parabacteroides</taxon>
    </lineage>
</organism>
<sequence>MYIQNSEDNNMEDNIPKFDLPRDFIVGDSITGEILNQYGRFPCKIKAGIFVLCVQGTARATVNLTEFIIKQNDFITLPPGCFIQIHEVSDDIKLCFAGFSSTFVSHINYIKTITNYLPVIFDSPVMPLPEHISLLYQQAFSVLINAYTMPKAIENKEIIKAVFTIFMQGVIELYRNHTPYSNAPMTRNMEICREFIQLAMENYTKEHSVSYYAKRLNITLQHFCYVIKKVSGRTALEILSNIIIMDAKAQLKSTDLPVKKIAFALGFDNLSFFNKYFRQHVGMTPQEYRES</sequence>
<evidence type="ECO:0000256" key="2">
    <source>
        <dbReference type="ARBA" id="ARBA00023125"/>
    </source>
</evidence>
<dbReference type="InterPro" id="IPR020449">
    <property type="entry name" value="Tscrpt_reg_AraC-type_HTH"/>
</dbReference>
<dbReference type="HOGENOM" id="CLU_000445_88_2_10"/>
<gene>
    <name evidence="5" type="ORF">HMPREF1536_02022</name>
</gene>
<reference evidence="5 6" key="1">
    <citation type="submission" date="2013-04" db="EMBL/GenBank/DDBJ databases">
        <title>The Genome Sequence of Parabacteroides gordonii DSM 23371.</title>
        <authorList>
            <consortium name="The Broad Institute Genomics Platform"/>
            <person name="Earl A."/>
            <person name="Ward D."/>
            <person name="Feldgarden M."/>
            <person name="Gevers D."/>
            <person name="Martens E."/>
            <person name="Sakamoto M."/>
            <person name="Benno Y."/>
            <person name="Suzuki N."/>
            <person name="Matsunaga N."/>
            <person name="Koshihara K."/>
            <person name="Seki M."/>
            <person name="Komiya H."/>
            <person name="Walker B."/>
            <person name="Young S."/>
            <person name="Zeng Q."/>
            <person name="Gargeya S."/>
            <person name="Fitzgerald M."/>
            <person name="Haas B."/>
            <person name="Abouelleil A."/>
            <person name="Allen A.W."/>
            <person name="Alvarado L."/>
            <person name="Arachchi H.M."/>
            <person name="Berlin A.M."/>
            <person name="Chapman S.B."/>
            <person name="Gainer-Dewar J."/>
            <person name="Goldberg J."/>
            <person name="Griggs A."/>
            <person name="Gujja S."/>
            <person name="Hansen M."/>
            <person name="Howarth C."/>
            <person name="Imamovic A."/>
            <person name="Ireland A."/>
            <person name="Larimer J."/>
            <person name="McCowan C."/>
            <person name="Murphy C."/>
            <person name="Pearson M."/>
            <person name="Poon T.W."/>
            <person name="Priest M."/>
            <person name="Roberts A."/>
            <person name="Saif S."/>
            <person name="Shea T."/>
            <person name="Sisk P."/>
            <person name="Sykes S."/>
            <person name="Wortman J."/>
            <person name="Nusbaum C."/>
            <person name="Birren B."/>
        </authorList>
    </citation>
    <scope>NUCLEOTIDE SEQUENCE [LARGE SCALE GENOMIC DNA]</scope>
    <source>
        <strain evidence="5 6">MS-1</strain>
    </source>
</reference>
<dbReference type="InterPro" id="IPR037923">
    <property type="entry name" value="HTH-like"/>
</dbReference>
<dbReference type="Proteomes" id="UP000033035">
    <property type="component" value="Unassembled WGS sequence"/>
</dbReference>
<dbReference type="PANTHER" id="PTHR43280">
    <property type="entry name" value="ARAC-FAMILY TRANSCRIPTIONAL REGULATOR"/>
    <property type="match status" value="1"/>
</dbReference>
<evidence type="ECO:0000256" key="1">
    <source>
        <dbReference type="ARBA" id="ARBA00023015"/>
    </source>
</evidence>
<accession>A0A0F5JHL3</accession>
<dbReference type="PANTHER" id="PTHR43280:SF32">
    <property type="entry name" value="TRANSCRIPTIONAL REGULATORY PROTEIN"/>
    <property type="match status" value="1"/>
</dbReference>
<dbReference type="Gene3D" id="1.10.10.60">
    <property type="entry name" value="Homeodomain-like"/>
    <property type="match status" value="1"/>
</dbReference>
<protein>
    <recommendedName>
        <fullName evidence="4">HTH araC/xylS-type domain-containing protein</fullName>
    </recommendedName>
</protein>